<evidence type="ECO:0000313" key="2">
    <source>
        <dbReference type="EMBL" id="XCH29308.1"/>
    </source>
</evidence>
<dbReference type="RefSeq" id="WP_353707606.1">
    <property type="nucleotide sequence ID" value="NZ_CP159290.1"/>
</dbReference>
<feature type="compositionally biased region" description="Basic and acidic residues" evidence="1">
    <location>
        <begin position="64"/>
        <end position="75"/>
    </location>
</feature>
<feature type="region of interest" description="Disordered" evidence="1">
    <location>
        <begin position="41"/>
        <end position="75"/>
    </location>
</feature>
<dbReference type="EMBL" id="CP159290">
    <property type="protein sequence ID" value="XCH29308.1"/>
    <property type="molecule type" value="Genomic_DNA"/>
</dbReference>
<proteinExistence type="predicted"/>
<evidence type="ECO:0000256" key="1">
    <source>
        <dbReference type="SAM" id="MobiDB-lite"/>
    </source>
</evidence>
<feature type="compositionally biased region" description="Basic residues" evidence="1">
    <location>
        <begin position="44"/>
        <end position="63"/>
    </location>
</feature>
<name>A0AAU8FYM2_9MICO</name>
<reference evidence="2" key="1">
    <citation type="submission" date="2024-06" db="EMBL/GenBank/DDBJ databases">
        <title>Complete genome sequence of the cellulolytic actinobacterium, Cellulosimicrobium ES-005.</title>
        <authorList>
            <person name="Matthews C.T."/>
            <person name="Underwood K.D."/>
            <person name="Ghanchi K.M."/>
            <person name="Fields S.D."/>
            <person name="Gardner S.G."/>
        </authorList>
    </citation>
    <scope>NUCLEOTIDE SEQUENCE</scope>
    <source>
        <strain evidence="2">ES-005</strain>
    </source>
</reference>
<accession>A0AAU8FYM2</accession>
<dbReference type="AlphaFoldDB" id="A0AAU8FYM2"/>
<organism evidence="2">
    <name type="scientific">Cellulosimicrobium sp. ES-005</name>
    <dbReference type="NCBI Taxonomy" id="3163031"/>
    <lineage>
        <taxon>Bacteria</taxon>
        <taxon>Bacillati</taxon>
        <taxon>Actinomycetota</taxon>
        <taxon>Actinomycetes</taxon>
        <taxon>Micrococcales</taxon>
        <taxon>Promicromonosporaceae</taxon>
        <taxon>Cellulosimicrobium</taxon>
    </lineage>
</organism>
<protein>
    <submittedName>
        <fullName evidence="2">Uncharacterized protein</fullName>
    </submittedName>
</protein>
<gene>
    <name evidence="2" type="ORF">ABRQ22_17245</name>
</gene>
<sequence>MPRYVRVRDDVTGHEKDVPEGYWLIGNGLTPVKADRYPPSTVARRAKPRVKKLAGQSAKRRARRPVEPDTATEKE</sequence>